<comment type="caution">
    <text evidence="1">The sequence shown here is derived from an EMBL/GenBank/DDBJ whole genome shotgun (WGS) entry which is preliminary data.</text>
</comment>
<accession>A0A369QLG7</accession>
<evidence type="ECO:0000313" key="1">
    <source>
        <dbReference type="EMBL" id="RDC65190.1"/>
    </source>
</evidence>
<gene>
    <name evidence="1" type="ORF">AHMF7616_03820</name>
</gene>
<sequence>MIMDFVSECLRSMYVRDEFIKAVYFFIFLGVFSCNNRIEETEKSGDKNIAPNSTTSQKKDNSKFYTTNDTLTIVTESSDTLEFAQKEFNRIVDMHPELYGEIIYNPDCLYHQFGNNVEFDSEQGQDAYFVLYAYFLKQKNGVDKFTKQRKILIEIYSHLNSLFKHFQFGGTFFGHQQLRILGYAEYSIYLLLQNEDDFEKTYNIAKQKELYIKSLRQLIADESSTDYETLKSEKVEREKKLNRIVDEINTLITDVFYLRRAQAFQYGYYEYY</sequence>
<dbReference type="OrthoDB" id="676889at2"/>
<keyword evidence="2" id="KW-1185">Reference proteome</keyword>
<evidence type="ECO:0000313" key="2">
    <source>
        <dbReference type="Proteomes" id="UP000253919"/>
    </source>
</evidence>
<name>A0A369QLG7_9BACT</name>
<organism evidence="1 2">
    <name type="scientific">Adhaeribacter pallidiroseus</name>
    <dbReference type="NCBI Taxonomy" id="2072847"/>
    <lineage>
        <taxon>Bacteria</taxon>
        <taxon>Pseudomonadati</taxon>
        <taxon>Bacteroidota</taxon>
        <taxon>Cytophagia</taxon>
        <taxon>Cytophagales</taxon>
        <taxon>Hymenobacteraceae</taxon>
        <taxon>Adhaeribacter</taxon>
    </lineage>
</organism>
<dbReference type="AlphaFoldDB" id="A0A369QLG7"/>
<protein>
    <submittedName>
        <fullName evidence="1">Uncharacterized protein</fullName>
    </submittedName>
</protein>
<dbReference type="EMBL" id="QASA01000001">
    <property type="protein sequence ID" value="RDC65190.1"/>
    <property type="molecule type" value="Genomic_DNA"/>
</dbReference>
<dbReference type="Proteomes" id="UP000253919">
    <property type="component" value="Unassembled WGS sequence"/>
</dbReference>
<reference evidence="1 2" key="1">
    <citation type="submission" date="2018-04" db="EMBL/GenBank/DDBJ databases">
        <title>Adhaeribacter sp. HMF7616 genome sequencing and assembly.</title>
        <authorList>
            <person name="Kang H."/>
            <person name="Kang J."/>
            <person name="Cha I."/>
            <person name="Kim H."/>
            <person name="Joh K."/>
        </authorList>
    </citation>
    <scope>NUCLEOTIDE SEQUENCE [LARGE SCALE GENOMIC DNA]</scope>
    <source>
        <strain evidence="1 2">HMF7616</strain>
    </source>
</reference>
<proteinExistence type="predicted"/>